<evidence type="ECO:0000256" key="2">
    <source>
        <dbReference type="ARBA" id="ARBA00022676"/>
    </source>
</evidence>
<feature type="domain" description="Glycosyltransferase 2-like" evidence="4">
    <location>
        <begin position="18"/>
        <end position="185"/>
    </location>
</feature>
<keyword evidence="2 5" id="KW-0328">Glycosyltransferase</keyword>
<dbReference type="SUPFAM" id="SSF53448">
    <property type="entry name" value="Nucleotide-diphospho-sugar transferases"/>
    <property type="match status" value="1"/>
</dbReference>
<dbReference type="FunFam" id="3.90.550.10:FF:000122">
    <property type="entry name" value="Dolichol-phosphate mannosyltransferase subunit 1"/>
    <property type="match status" value="1"/>
</dbReference>
<dbReference type="GO" id="GO:0004582">
    <property type="term" value="F:dolichyl-phosphate beta-D-mannosyltransferase activity"/>
    <property type="evidence" value="ECO:0007669"/>
    <property type="project" value="InterPro"/>
</dbReference>
<accession>A0A073AZW5</accession>
<sequence length="263" mass="28551">MGNRQASGGDAVASSVVVVIPTYNERDNVEQIVQRVLGSVPAAEVLVVDDNSPDGTGEIADRMATADERVHVLHRAAKAGLGAAYVAGFTWALDRGYQVIVEMDADGSHAPEDLPRLLSMLGPDGAGADVVVGSRYVPGGRTVNWPWYRAMLSRGANIYSKLALGVPVNDMTAGYRVYRREVLQSVKLHSVASQGYCFQVDLTWRSIEAGFAVAEVPITFVEREQGKSKMTGEIVREALVRVTKWGLRRRGNQLLSSVRALLR</sequence>
<protein>
    <submittedName>
        <fullName evidence="5">Dolichol-phosphate mannosyltransferase</fullName>
    </submittedName>
</protein>
<dbReference type="InterPro" id="IPR029044">
    <property type="entry name" value="Nucleotide-diphossugar_trans"/>
</dbReference>
<keyword evidence="3 5" id="KW-0808">Transferase</keyword>
<dbReference type="InterPro" id="IPR001173">
    <property type="entry name" value="Glyco_trans_2-like"/>
</dbReference>
<dbReference type="Proteomes" id="UP000031419">
    <property type="component" value="Unassembled WGS sequence"/>
</dbReference>
<evidence type="ECO:0000313" key="5">
    <source>
        <dbReference type="EMBL" id="KEI44930.1"/>
    </source>
</evidence>
<dbReference type="OrthoDB" id="9810303at2"/>
<evidence type="ECO:0000256" key="1">
    <source>
        <dbReference type="ARBA" id="ARBA00006739"/>
    </source>
</evidence>
<dbReference type="GO" id="GO:0016020">
    <property type="term" value="C:membrane"/>
    <property type="evidence" value="ECO:0007669"/>
    <property type="project" value="GOC"/>
</dbReference>
<dbReference type="InterPro" id="IPR039528">
    <property type="entry name" value="DPM1-like"/>
</dbReference>
<dbReference type="AlphaFoldDB" id="A0A073AZW5"/>
<dbReference type="CDD" id="cd06442">
    <property type="entry name" value="DPM1_like"/>
    <property type="match status" value="1"/>
</dbReference>
<name>A0A073AZW5_9PSEU</name>
<comment type="similarity">
    <text evidence="1">Belongs to the glycosyltransferase 2 family.</text>
</comment>
<dbReference type="PANTHER" id="PTHR43398">
    <property type="entry name" value="DOLICHOL-PHOSPHATE MANNOSYLTRANSFERASE SUBUNIT 1"/>
    <property type="match status" value="1"/>
</dbReference>
<proteinExistence type="inferred from homology"/>
<dbReference type="eggNOG" id="COG1216">
    <property type="taxonomic scope" value="Bacteria"/>
</dbReference>
<dbReference type="STRING" id="28042.GU90_06800"/>
<organism evidence="5 6">
    <name type="scientific">Saccharopolyspora rectivirgula</name>
    <dbReference type="NCBI Taxonomy" id="28042"/>
    <lineage>
        <taxon>Bacteria</taxon>
        <taxon>Bacillati</taxon>
        <taxon>Actinomycetota</taxon>
        <taxon>Actinomycetes</taxon>
        <taxon>Pseudonocardiales</taxon>
        <taxon>Pseudonocardiaceae</taxon>
        <taxon>Saccharopolyspora</taxon>
    </lineage>
</organism>
<dbReference type="EMBL" id="JNVU01000017">
    <property type="protein sequence ID" value="KEI44930.1"/>
    <property type="molecule type" value="Genomic_DNA"/>
</dbReference>
<dbReference type="PANTHER" id="PTHR43398:SF1">
    <property type="entry name" value="DOLICHOL-PHOSPHATE MANNOSYLTRANSFERASE SUBUNIT 1"/>
    <property type="match status" value="1"/>
</dbReference>
<dbReference type="Pfam" id="PF00535">
    <property type="entry name" value="Glycos_transf_2"/>
    <property type="match status" value="1"/>
</dbReference>
<keyword evidence="6" id="KW-1185">Reference proteome</keyword>
<gene>
    <name evidence="5" type="ORF">GU90_06800</name>
</gene>
<evidence type="ECO:0000313" key="6">
    <source>
        <dbReference type="Proteomes" id="UP000031419"/>
    </source>
</evidence>
<reference evidence="5 6" key="1">
    <citation type="submission" date="2014-06" db="EMBL/GenBank/DDBJ databases">
        <title>Saccharopolyspora rectivirgula DSM-43113 Genome sequencing.</title>
        <authorList>
            <person name="Barrera C."/>
            <person name="Millon L."/>
            <person name="Rognon B."/>
            <person name="Zaugg C."/>
            <person name="Monod M."/>
        </authorList>
    </citation>
    <scope>NUCLEOTIDE SEQUENCE [LARGE SCALE GENOMIC DNA]</scope>
    <source>
        <strain evidence="5 6">DSM 43113</strain>
    </source>
</reference>
<evidence type="ECO:0000259" key="4">
    <source>
        <dbReference type="Pfam" id="PF00535"/>
    </source>
</evidence>
<dbReference type="RefSeq" id="WP_029721201.1">
    <property type="nucleotide sequence ID" value="NZ_JAJUIW010000021.1"/>
</dbReference>
<dbReference type="GO" id="GO:0009247">
    <property type="term" value="P:glycolipid biosynthetic process"/>
    <property type="evidence" value="ECO:0007669"/>
    <property type="project" value="TreeGrafter"/>
</dbReference>
<evidence type="ECO:0000256" key="3">
    <source>
        <dbReference type="ARBA" id="ARBA00022679"/>
    </source>
</evidence>
<comment type="caution">
    <text evidence="5">The sequence shown here is derived from an EMBL/GenBank/DDBJ whole genome shotgun (WGS) entry which is preliminary data.</text>
</comment>
<dbReference type="Gene3D" id="3.90.550.10">
    <property type="entry name" value="Spore Coat Polysaccharide Biosynthesis Protein SpsA, Chain A"/>
    <property type="match status" value="1"/>
</dbReference>